<dbReference type="InterPro" id="IPR004875">
    <property type="entry name" value="DDE_SF_endonuclease_dom"/>
</dbReference>
<evidence type="ECO:0000313" key="3">
    <source>
        <dbReference type="Proteomes" id="UP000887566"/>
    </source>
</evidence>
<keyword evidence="3" id="KW-1185">Reference proteome</keyword>
<reference evidence="4" key="1">
    <citation type="submission" date="2022-11" db="UniProtKB">
        <authorList>
            <consortium name="WormBaseParasite"/>
        </authorList>
    </citation>
    <scope>IDENTIFICATION</scope>
</reference>
<proteinExistence type="predicted"/>
<feature type="domain" description="DDE-1" evidence="2">
    <location>
        <begin position="159"/>
        <end position="267"/>
    </location>
</feature>
<dbReference type="Pfam" id="PF03184">
    <property type="entry name" value="DDE_1"/>
    <property type="match status" value="1"/>
</dbReference>
<dbReference type="WBParaSite" id="PSAMB.scaffold1499size37286.g13600.t1">
    <property type="protein sequence ID" value="PSAMB.scaffold1499size37286.g13600.t1"/>
    <property type="gene ID" value="PSAMB.scaffold1499size37286.g13600"/>
</dbReference>
<sequence length="304" mass="33826">MAFRGRFDFGVQPTGGKTTRPRPAAAHLSVANLLQTQWRHAFSHDDETDLVSFLQWCARVAQPLTKREVIVRASKIFQLRAVEVPGASQANLTRMLSRKWWTSFSKRHPELRVGSQPDRHRPRHSKADRRSGLLSASAITTDRLGARPKAGEHLERGRVRADGQKLAPFTVFKGGLPHTAYHLVGPADAAYGTSESGYINEELFGECLTNFGNHVRGRLCIEGTLLLLMDNHSSHMSQTVRTICEQFDIYVVMFPSHCTHALQPLDSEGSRLRLTLSAPSSLTMRRVSCSATPTTAWETAPDFA</sequence>
<dbReference type="Proteomes" id="UP000887566">
    <property type="component" value="Unplaced"/>
</dbReference>
<protein>
    <submittedName>
        <fullName evidence="4">DDE-1 domain-containing protein</fullName>
    </submittedName>
</protein>
<name>A0A914V3I2_9BILA</name>
<feature type="region of interest" description="Disordered" evidence="1">
    <location>
        <begin position="111"/>
        <end position="131"/>
    </location>
</feature>
<dbReference type="GO" id="GO:0003676">
    <property type="term" value="F:nucleic acid binding"/>
    <property type="evidence" value="ECO:0007669"/>
    <property type="project" value="InterPro"/>
</dbReference>
<organism evidence="3 4">
    <name type="scientific">Plectus sambesii</name>
    <dbReference type="NCBI Taxonomy" id="2011161"/>
    <lineage>
        <taxon>Eukaryota</taxon>
        <taxon>Metazoa</taxon>
        <taxon>Ecdysozoa</taxon>
        <taxon>Nematoda</taxon>
        <taxon>Chromadorea</taxon>
        <taxon>Plectida</taxon>
        <taxon>Plectina</taxon>
        <taxon>Plectoidea</taxon>
        <taxon>Plectidae</taxon>
        <taxon>Plectus</taxon>
    </lineage>
</organism>
<evidence type="ECO:0000313" key="4">
    <source>
        <dbReference type="WBParaSite" id="PSAMB.scaffold1499size37286.g13600.t1"/>
    </source>
</evidence>
<dbReference type="AlphaFoldDB" id="A0A914V3I2"/>
<evidence type="ECO:0000259" key="2">
    <source>
        <dbReference type="Pfam" id="PF03184"/>
    </source>
</evidence>
<evidence type="ECO:0000256" key="1">
    <source>
        <dbReference type="SAM" id="MobiDB-lite"/>
    </source>
</evidence>
<accession>A0A914V3I2</accession>